<keyword evidence="18" id="KW-1185">Reference proteome</keyword>
<feature type="transmembrane region" description="Helical" evidence="13">
    <location>
        <begin position="332"/>
        <end position="352"/>
    </location>
</feature>
<evidence type="ECO:0000256" key="6">
    <source>
        <dbReference type="ARBA" id="ARBA00023065"/>
    </source>
</evidence>
<name>A0A4U8V4U6_STECR</name>
<sequence length="907" mass="100706">MMPVVVCRRLRGQSLSMLIFQLISIFLLLRVVGGQVEELLEGSETTSTTETASNATDIEPTLPPILPAAIYGLRAEMRPDDELSFGYDPIGICIVNPDVPITVVIYGDRLEQVSQLIFTASDNCSKPVRVINAENDFRVHFEHRAVFDLSLPLLPENVHAYKMCVKQKNPLYNGVLLPIDEARTWFTTEHPPRQHFLPLPIQIGVIACFFVLSALFSGLTLGLMSLTPMELELVLKSANPSTHAASLQIDARQKPSKPLDFTYIGSKWDSLNSGPAHLHRGPKKGLARQGDGGMSVNRGAESSQAHSSQMTGSENEQKYAAVILPIRKKGNLLLCSLLLGNVIVNSAISILFGDLTSGLFALFVSSAGIVIFGEIIPQSICVKKGLAVGAYTIGITKFFIFFTLPIAWPISKLLDCLLGDEYAGYDRKRLMELIKLNTVNEDGQLAEEWKIAVGAMELYDKVGKDVMTKIEDVFMLPNNTVLNAKTVAEIVRTGYTRIPVYMPGDKNTITDILFVKDLALLDPDDNFTVKTVCGYHQHPVKFVLEDTPLKVMLEEFKRGDCHMAIVKRPNGESFDLVGIVTLEDIVEEILQAEIVDEFDVVTDNVNRTRRKTVHRDLTKFFEKEVNDAQVSMQIQMVTVQWLVANEPAFGELYIDRNVLERLVRTNCKRVDISALKAITGKDVTVIPKSAKLFNKGEISHRFILILEGRALVTIGAGEMKFEAGPWHAFGSEVLRKITKTCKTLTRSMSVADGNDLSNKRPDLAFTPDYSVVIKDDCTYFEVSASSYVNAHRASLMQREIGKGDFQSSNNSLNGFVEEQSPAKTAVVGKPIVVVQPKSPLKSRSPEEVPLLPKISANLNANLNEARAAVKALNRIERDRKEELDETKDEEQLNLLKTRIEEEEDDDA</sequence>
<dbReference type="InterPro" id="IPR002550">
    <property type="entry name" value="CNNM"/>
</dbReference>
<keyword evidence="6" id="KW-0813">Transport</keyword>
<dbReference type="STRING" id="34508.A0A4U8V4U6"/>
<dbReference type="GO" id="GO:0015693">
    <property type="term" value="P:magnesium ion transport"/>
    <property type="evidence" value="ECO:0007669"/>
    <property type="project" value="UniProtKB-ARBA"/>
</dbReference>
<evidence type="ECO:0000313" key="18">
    <source>
        <dbReference type="Proteomes" id="UP000298663"/>
    </source>
</evidence>
<feature type="domain" description="CNNM transmembrane" evidence="16">
    <location>
        <begin position="195"/>
        <end position="449"/>
    </location>
</feature>
<feature type="region of interest" description="Disordered" evidence="12">
    <location>
        <begin position="277"/>
        <end position="313"/>
    </location>
</feature>
<dbReference type="GO" id="GO:0016323">
    <property type="term" value="C:basolateral plasma membrane"/>
    <property type="evidence" value="ECO:0007669"/>
    <property type="project" value="UniProtKB-SubCell"/>
</dbReference>
<dbReference type="AlphaFoldDB" id="A0A4U8V4U6"/>
<evidence type="ECO:0000259" key="15">
    <source>
        <dbReference type="PROSITE" id="PS51371"/>
    </source>
</evidence>
<keyword evidence="14" id="KW-0732">Signal</keyword>
<dbReference type="Pfam" id="PF00571">
    <property type="entry name" value="CBS"/>
    <property type="match status" value="1"/>
</dbReference>
<reference evidence="17 18" key="2">
    <citation type="journal article" date="2019" name="G3 (Bethesda)">
        <title>Hybrid Assembly of the Genome of the Entomopathogenic Nematode Steinernema carpocapsae Identifies the X-Chromosome.</title>
        <authorList>
            <person name="Serra L."/>
            <person name="Macchietto M."/>
            <person name="Macias-Munoz A."/>
            <person name="McGill C.J."/>
            <person name="Rodriguez I.M."/>
            <person name="Rodriguez B."/>
            <person name="Murad R."/>
            <person name="Mortazavi A."/>
        </authorList>
    </citation>
    <scope>NUCLEOTIDE SEQUENCE [LARGE SCALE GENOMIC DNA]</scope>
    <source>
        <strain evidence="17 18">ALL</strain>
    </source>
</reference>
<dbReference type="PANTHER" id="PTHR12064:SF94">
    <property type="entry name" value="UNEXTENDED PROTEIN"/>
    <property type="match status" value="1"/>
</dbReference>
<dbReference type="GO" id="GO:0032026">
    <property type="term" value="P:response to magnesium ion"/>
    <property type="evidence" value="ECO:0007669"/>
    <property type="project" value="UniProtKB-ARBA"/>
</dbReference>
<keyword evidence="6" id="KW-0406">Ion transport</keyword>
<proteinExistence type="inferred from homology"/>
<organism evidence="17 18">
    <name type="scientific">Steinernema carpocapsae</name>
    <name type="common">Entomopathogenic nematode</name>
    <dbReference type="NCBI Taxonomy" id="34508"/>
    <lineage>
        <taxon>Eukaryota</taxon>
        <taxon>Metazoa</taxon>
        <taxon>Ecdysozoa</taxon>
        <taxon>Nematoda</taxon>
        <taxon>Chromadorea</taxon>
        <taxon>Rhabditida</taxon>
        <taxon>Tylenchina</taxon>
        <taxon>Panagrolaimomorpha</taxon>
        <taxon>Strongyloidoidea</taxon>
        <taxon>Steinernematidae</taxon>
        <taxon>Steinernema</taxon>
    </lineage>
</organism>
<dbReference type="GO" id="GO:0040026">
    <property type="term" value="P:positive regulation of vulval development"/>
    <property type="evidence" value="ECO:0007669"/>
    <property type="project" value="UniProtKB-ARBA"/>
</dbReference>
<comment type="similarity">
    <text evidence="2">Belongs to the ACDP family.</text>
</comment>
<dbReference type="SUPFAM" id="SSF54631">
    <property type="entry name" value="CBS-domain pair"/>
    <property type="match status" value="1"/>
</dbReference>
<evidence type="ECO:0008006" key="19">
    <source>
        <dbReference type="Google" id="ProtNLM"/>
    </source>
</evidence>
<dbReference type="CDD" id="cd04590">
    <property type="entry name" value="CBS_pair_CorC_HlyC_assoc"/>
    <property type="match status" value="1"/>
</dbReference>
<dbReference type="PROSITE" id="PS51846">
    <property type="entry name" value="CNNM"/>
    <property type="match status" value="1"/>
</dbReference>
<dbReference type="Proteomes" id="UP000298663">
    <property type="component" value="Unassembled WGS sequence"/>
</dbReference>
<evidence type="ECO:0000256" key="13">
    <source>
        <dbReference type="SAM" id="Phobius"/>
    </source>
</evidence>
<dbReference type="GO" id="GO:1905941">
    <property type="term" value="P:positive regulation of gonad development"/>
    <property type="evidence" value="ECO:0007669"/>
    <property type="project" value="UniProtKB-ARBA"/>
</dbReference>
<dbReference type="OrthoDB" id="5353557at2759"/>
<dbReference type="FunFam" id="3.10.580.10:FF:000006">
    <property type="entry name" value="DUF21 and CBS domain protein"/>
    <property type="match status" value="1"/>
</dbReference>
<feature type="compositionally biased region" description="Polar residues" evidence="12">
    <location>
        <begin position="300"/>
        <end position="313"/>
    </location>
</feature>
<feature type="transmembrane region" description="Helical" evidence="13">
    <location>
        <begin position="388"/>
        <end position="408"/>
    </location>
</feature>
<keyword evidence="7 9" id="KW-0129">CBS domain</keyword>
<keyword evidence="11" id="KW-0175">Coiled coil</keyword>
<protein>
    <recommendedName>
        <fullName evidence="19">CNNM transmembrane domain-containing protein</fullName>
    </recommendedName>
</protein>
<feature type="transmembrane region" description="Helical" evidence="13">
    <location>
        <begin position="358"/>
        <end position="376"/>
    </location>
</feature>
<evidence type="ECO:0000256" key="7">
    <source>
        <dbReference type="ARBA" id="ARBA00023122"/>
    </source>
</evidence>
<reference evidence="17 18" key="1">
    <citation type="journal article" date="2015" name="Genome Biol.">
        <title>Comparative genomics of Steinernema reveals deeply conserved gene regulatory networks.</title>
        <authorList>
            <person name="Dillman A.R."/>
            <person name="Macchietto M."/>
            <person name="Porter C.F."/>
            <person name="Rogers A."/>
            <person name="Williams B."/>
            <person name="Antoshechkin I."/>
            <person name="Lee M.M."/>
            <person name="Goodwin Z."/>
            <person name="Lu X."/>
            <person name="Lewis E.E."/>
            <person name="Goodrich-Blair H."/>
            <person name="Stock S.P."/>
            <person name="Adams B.J."/>
            <person name="Sternberg P.W."/>
            <person name="Mortazavi A."/>
        </authorList>
    </citation>
    <scope>NUCLEOTIDE SEQUENCE [LARGE SCALE GENOMIC DNA]</scope>
    <source>
        <strain evidence="17 18">ALL</strain>
    </source>
</reference>
<dbReference type="InterPro" id="IPR045095">
    <property type="entry name" value="ACDP"/>
</dbReference>
<dbReference type="EMBL" id="AZBU02000001">
    <property type="protein sequence ID" value="TMS39038.1"/>
    <property type="molecule type" value="Genomic_DNA"/>
</dbReference>
<keyword evidence="3 10" id="KW-0812">Transmembrane</keyword>
<dbReference type="GO" id="GO:0040018">
    <property type="term" value="P:positive regulation of multicellular organism growth"/>
    <property type="evidence" value="ECO:0007669"/>
    <property type="project" value="UniProtKB-ARBA"/>
</dbReference>
<evidence type="ECO:0000256" key="10">
    <source>
        <dbReference type="PROSITE-ProRule" id="PRU01193"/>
    </source>
</evidence>
<comment type="subcellular location">
    <subcellularLocation>
        <location evidence="1">Basolateral cell membrane</location>
        <topology evidence="1">Multi-pass membrane protein</topology>
    </subcellularLocation>
</comment>
<accession>A0A4U8V4U6</accession>
<keyword evidence="8 10" id="KW-0472">Membrane</keyword>
<feature type="transmembrane region" description="Helical" evidence="13">
    <location>
        <begin position="203"/>
        <end position="226"/>
    </location>
</feature>
<evidence type="ECO:0000256" key="14">
    <source>
        <dbReference type="SAM" id="SignalP"/>
    </source>
</evidence>
<evidence type="ECO:0000256" key="5">
    <source>
        <dbReference type="ARBA" id="ARBA00022989"/>
    </source>
</evidence>
<feature type="coiled-coil region" evidence="11">
    <location>
        <begin position="855"/>
        <end position="905"/>
    </location>
</feature>
<evidence type="ECO:0000256" key="1">
    <source>
        <dbReference type="ARBA" id="ARBA00004554"/>
    </source>
</evidence>
<dbReference type="Pfam" id="PF25562">
    <property type="entry name" value="CNBH_CNNM2_C"/>
    <property type="match status" value="1"/>
</dbReference>
<dbReference type="Gene3D" id="3.10.580.10">
    <property type="entry name" value="CBS-domain"/>
    <property type="match status" value="1"/>
</dbReference>
<comment type="caution">
    <text evidence="17">The sequence shown here is derived from an EMBL/GenBank/DDBJ whole genome shotgun (WGS) entry which is preliminary data.</text>
</comment>
<dbReference type="GO" id="GO:0022857">
    <property type="term" value="F:transmembrane transporter activity"/>
    <property type="evidence" value="ECO:0007669"/>
    <property type="project" value="TreeGrafter"/>
</dbReference>
<dbReference type="InterPro" id="IPR044751">
    <property type="entry name" value="Ion_transp-like_CBS"/>
</dbReference>
<evidence type="ECO:0000256" key="9">
    <source>
        <dbReference type="PROSITE-ProRule" id="PRU00703"/>
    </source>
</evidence>
<evidence type="ECO:0000256" key="4">
    <source>
        <dbReference type="ARBA" id="ARBA00022737"/>
    </source>
</evidence>
<evidence type="ECO:0000259" key="16">
    <source>
        <dbReference type="PROSITE" id="PS51846"/>
    </source>
</evidence>
<evidence type="ECO:0000313" key="17">
    <source>
        <dbReference type="EMBL" id="TMS39038.1"/>
    </source>
</evidence>
<feature type="domain" description="CBS" evidence="15">
    <location>
        <begin position="536"/>
        <end position="597"/>
    </location>
</feature>
<feature type="compositionally biased region" description="Basic residues" evidence="12">
    <location>
        <begin position="277"/>
        <end position="286"/>
    </location>
</feature>
<dbReference type="GO" id="GO:0010960">
    <property type="term" value="P:magnesium ion homeostasis"/>
    <property type="evidence" value="ECO:0007669"/>
    <property type="project" value="InterPro"/>
</dbReference>
<dbReference type="InterPro" id="IPR000644">
    <property type="entry name" value="CBS_dom"/>
</dbReference>
<gene>
    <name evidence="17" type="ORF">L596_005632</name>
</gene>
<keyword evidence="4" id="KW-0677">Repeat</keyword>
<evidence type="ECO:0000256" key="12">
    <source>
        <dbReference type="SAM" id="MobiDB-lite"/>
    </source>
</evidence>
<evidence type="ECO:0000256" key="8">
    <source>
        <dbReference type="ARBA" id="ARBA00023136"/>
    </source>
</evidence>
<feature type="signal peptide" evidence="14">
    <location>
        <begin position="1"/>
        <end position="34"/>
    </location>
</feature>
<dbReference type="PROSITE" id="PS51371">
    <property type="entry name" value="CBS"/>
    <property type="match status" value="1"/>
</dbReference>
<dbReference type="Pfam" id="PF01595">
    <property type="entry name" value="CNNM"/>
    <property type="match status" value="1"/>
</dbReference>
<feature type="chain" id="PRO_5020494903" description="CNNM transmembrane domain-containing protein" evidence="14">
    <location>
        <begin position="35"/>
        <end position="907"/>
    </location>
</feature>
<evidence type="ECO:0000256" key="2">
    <source>
        <dbReference type="ARBA" id="ARBA00010484"/>
    </source>
</evidence>
<dbReference type="PANTHER" id="PTHR12064">
    <property type="entry name" value="METAL TRANSPORTER CNNM"/>
    <property type="match status" value="1"/>
</dbReference>
<dbReference type="GO" id="GO:0008340">
    <property type="term" value="P:determination of adult lifespan"/>
    <property type="evidence" value="ECO:0007669"/>
    <property type="project" value="UniProtKB-ARBA"/>
</dbReference>
<dbReference type="InterPro" id="IPR046342">
    <property type="entry name" value="CBS_dom_sf"/>
</dbReference>
<evidence type="ECO:0000256" key="3">
    <source>
        <dbReference type="ARBA" id="ARBA00022692"/>
    </source>
</evidence>
<evidence type="ECO:0000256" key="11">
    <source>
        <dbReference type="SAM" id="Coils"/>
    </source>
</evidence>
<keyword evidence="5 10" id="KW-1133">Transmembrane helix</keyword>